<dbReference type="SUPFAM" id="SSF51735">
    <property type="entry name" value="NAD(P)-binding Rossmann-fold domains"/>
    <property type="match status" value="1"/>
</dbReference>
<dbReference type="Pfam" id="PF08125">
    <property type="entry name" value="Mannitol_dh_C"/>
    <property type="match status" value="1"/>
</dbReference>
<proteinExistence type="predicted"/>
<dbReference type="GO" id="GO:0008926">
    <property type="term" value="F:mannitol-1-phosphate 5-dehydrogenase activity"/>
    <property type="evidence" value="ECO:0007669"/>
    <property type="project" value="UniProtKB-EC"/>
</dbReference>
<dbReference type="Gene3D" id="1.10.1040.10">
    <property type="entry name" value="N-(1-d-carboxylethyl)-l-norvaline Dehydrogenase, domain 2"/>
    <property type="match status" value="1"/>
</dbReference>
<dbReference type="InterPro" id="IPR036291">
    <property type="entry name" value="NAD(P)-bd_dom_sf"/>
</dbReference>
<accession>A0AAW6SZ16</accession>
<gene>
    <name evidence="6" type="ORF">P5X88_15055</name>
</gene>
<dbReference type="Proteomes" id="UP001159179">
    <property type="component" value="Unassembled WGS sequence"/>
</dbReference>
<evidence type="ECO:0000259" key="5">
    <source>
        <dbReference type="Pfam" id="PF08125"/>
    </source>
</evidence>
<feature type="domain" description="Mannitol dehydrogenase N-terminal" evidence="4">
    <location>
        <begin position="18"/>
        <end position="258"/>
    </location>
</feature>
<dbReference type="InterPro" id="IPR013118">
    <property type="entry name" value="Mannitol_DH_C"/>
</dbReference>
<sequence length="493" mass="56325">MKRLNKDLRKDNQTYPEKVIQFGTGNFLRAFTDWMIDRMNRQTDFAGSIVIIQSTKNGTVDVINEQNGLYTLYLQGMVDGQPLRKYEVISSISRGLNIHNQYNEYLSLAESPALRFVVSNTTEAGIYFDERDQLDDSPQNSFVGKLTAFLYYRFTFFKGDKSKGLIIIPCELIEKNGEKVKQFILEYARVWKLEEAFIEWLHEANWFCNSLVDRIVPGYPKDTIEEVSAELGYEDQLVVVAEQYHLWAIEGPDWLKNEFPAEQAGLNVRIVKDITPFRTSKVRILNGAHTAMTPVAYLYGLDTVGEAIANADTRAFVEELIEKEIIPTIELPKEELISFAKAVMDRFANPYIQHYLTSIALNAISKYKTRNLPALIAYVEKFDKLPARMVFSLSAWIQYYRGYRNGEMIHLVDDEQVLQLLKQCWAEYDGSESGVRNIAATILSAESLWERDLTAIPGLTIAVAENLMNIEKFGMKEAIKKVGDIVESSVSDQ</sequence>
<evidence type="ECO:0000313" key="6">
    <source>
        <dbReference type="EMBL" id="MDH5162252.1"/>
    </source>
</evidence>
<keyword evidence="2" id="KW-0520">NAD</keyword>
<name>A0AAW6SZ16_9BACI</name>
<feature type="domain" description="Mannitol dehydrogenase C-terminal" evidence="5">
    <location>
        <begin position="273"/>
        <end position="469"/>
    </location>
</feature>
<dbReference type="EMBL" id="JAROYP010000008">
    <property type="protein sequence ID" value="MDH5162252.1"/>
    <property type="molecule type" value="Genomic_DNA"/>
</dbReference>
<dbReference type="Gene3D" id="3.40.50.720">
    <property type="entry name" value="NAD(P)-binding Rossmann-like Domain"/>
    <property type="match status" value="1"/>
</dbReference>
<dbReference type="RefSeq" id="WP_251338463.1">
    <property type="nucleotide sequence ID" value="NZ_JAMATW010000003.1"/>
</dbReference>
<dbReference type="SUPFAM" id="SSF48179">
    <property type="entry name" value="6-phosphogluconate dehydrogenase C-terminal domain-like"/>
    <property type="match status" value="1"/>
</dbReference>
<dbReference type="GO" id="GO:0005829">
    <property type="term" value="C:cytosol"/>
    <property type="evidence" value="ECO:0007669"/>
    <property type="project" value="TreeGrafter"/>
</dbReference>
<dbReference type="InterPro" id="IPR000669">
    <property type="entry name" value="Mannitol_DH"/>
</dbReference>
<protein>
    <submittedName>
        <fullName evidence="6">Tagaturonate reductase</fullName>
    </submittedName>
</protein>
<dbReference type="InterPro" id="IPR013328">
    <property type="entry name" value="6PGD_dom2"/>
</dbReference>
<evidence type="ECO:0000256" key="2">
    <source>
        <dbReference type="ARBA" id="ARBA00023027"/>
    </source>
</evidence>
<dbReference type="NCBIfam" id="NF002969">
    <property type="entry name" value="PRK03643.1"/>
    <property type="match status" value="1"/>
</dbReference>
<dbReference type="PRINTS" id="PR00084">
    <property type="entry name" value="MTLDHDRGNASE"/>
</dbReference>
<organism evidence="6 7">
    <name type="scientific">Heyndrickxia oleronia</name>
    <dbReference type="NCBI Taxonomy" id="38875"/>
    <lineage>
        <taxon>Bacteria</taxon>
        <taxon>Bacillati</taxon>
        <taxon>Bacillota</taxon>
        <taxon>Bacilli</taxon>
        <taxon>Bacillales</taxon>
        <taxon>Bacillaceae</taxon>
        <taxon>Heyndrickxia</taxon>
    </lineage>
</organism>
<evidence type="ECO:0000256" key="3">
    <source>
        <dbReference type="ARBA" id="ARBA00048615"/>
    </source>
</evidence>
<dbReference type="PANTHER" id="PTHR30524">
    <property type="entry name" value="MANNITOL-1-PHOSPHATE 5-DEHYDROGENASE"/>
    <property type="match status" value="1"/>
</dbReference>
<dbReference type="InterPro" id="IPR013131">
    <property type="entry name" value="Mannitol_DH_N"/>
</dbReference>
<evidence type="ECO:0000313" key="7">
    <source>
        <dbReference type="Proteomes" id="UP001159179"/>
    </source>
</evidence>
<dbReference type="PANTHER" id="PTHR30524:SF0">
    <property type="entry name" value="ALTRONATE OXIDOREDUCTASE-RELATED"/>
    <property type="match status" value="1"/>
</dbReference>
<comment type="caution">
    <text evidence="6">The sequence shown here is derived from an EMBL/GenBank/DDBJ whole genome shotgun (WGS) entry which is preliminary data.</text>
</comment>
<reference evidence="6" key="1">
    <citation type="submission" date="2023-03" db="EMBL/GenBank/DDBJ databases">
        <title>Bacterial isolates from washroom surfaces on a university campus.</title>
        <authorList>
            <person name="Holman D.B."/>
            <person name="Gzyl K.E."/>
            <person name="Taheri A.E."/>
        </authorList>
    </citation>
    <scope>NUCLEOTIDE SEQUENCE</scope>
    <source>
        <strain evidence="6">RD03</strain>
    </source>
</reference>
<evidence type="ECO:0000256" key="1">
    <source>
        <dbReference type="ARBA" id="ARBA00023002"/>
    </source>
</evidence>
<dbReference type="AlphaFoldDB" id="A0AAW6SZ16"/>
<dbReference type="GO" id="GO:0019698">
    <property type="term" value="P:D-galacturonate catabolic process"/>
    <property type="evidence" value="ECO:0007669"/>
    <property type="project" value="TreeGrafter"/>
</dbReference>
<dbReference type="Pfam" id="PF01232">
    <property type="entry name" value="Mannitol_dh"/>
    <property type="match status" value="1"/>
</dbReference>
<dbReference type="GO" id="GO:0019592">
    <property type="term" value="P:mannitol catabolic process"/>
    <property type="evidence" value="ECO:0007669"/>
    <property type="project" value="TreeGrafter"/>
</dbReference>
<keyword evidence="1" id="KW-0560">Oxidoreductase</keyword>
<dbReference type="GO" id="GO:0009026">
    <property type="term" value="F:tagaturonate reductase activity"/>
    <property type="evidence" value="ECO:0007669"/>
    <property type="project" value="TreeGrafter"/>
</dbReference>
<evidence type="ECO:0000259" key="4">
    <source>
        <dbReference type="Pfam" id="PF01232"/>
    </source>
</evidence>
<comment type="catalytic activity">
    <reaction evidence="3">
        <text>D-mannitol 1-phosphate + NAD(+) = beta-D-fructose 6-phosphate + NADH + H(+)</text>
        <dbReference type="Rhea" id="RHEA:19661"/>
        <dbReference type="ChEBI" id="CHEBI:15378"/>
        <dbReference type="ChEBI" id="CHEBI:57540"/>
        <dbReference type="ChEBI" id="CHEBI:57634"/>
        <dbReference type="ChEBI" id="CHEBI:57945"/>
        <dbReference type="ChEBI" id="CHEBI:61381"/>
        <dbReference type="EC" id="1.1.1.17"/>
    </reaction>
</comment>
<dbReference type="InterPro" id="IPR008927">
    <property type="entry name" value="6-PGluconate_DH-like_C_sf"/>
</dbReference>